<dbReference type="InterPro" id="IPR001752">
    <property type="entry name" value="Kinesin_motor_dom"/>
</dbReference>
<evidence type="ECO:0000313" key="11">
    <source>
        <dbReference type="Proteomes" id="UP000000591"/>
    </source>
</evidence>
<dbReference type="Pfam" id="PF00225">
    <property type="entry name" value="Kinesin"/>
    <property type="match status" value="1"/>
</dbReference>
<dbReference type="CDD" id="cd01369">
    <property type="entry name" value="KISc_KHC_KIF5"/>
    <property type="match status" value="1"/>
</dbReference>
<dbReference type="RefSeq" id="NP_984241.1">
    <property type="nucleotide sequence ID" value="NM_209594.1"/>
</dbReference>
<reference evidence="11" key="2">
    <citation type="journal article" date="2013" name="G3 (Bethesda)">
        <title>Genomes of Ashbya fungi isolated from insects reveal four mating-type loci, numerous translocations, lack of transposons, and distinct gene duplications.</title>
        <authorList>
            <person name="Dietrich F.S."/>
            <person name="Voegeli S."/>
            <person name="Kuo S."/>
            <person name="Philippsen P."/>
        </authorList>
    </citation>
    <scope>GENOME REANNOTATION</scope>
    <source>
        <strain evidence="11">ATCC 10895 / CBS 109.51 / FGSC 9923 / NRRL Y-1056</strain>
    </source>
</reference>
<comment type="similarity">
    <text evidence="6">Belongs to the TRAFAC class myosin-kinesin ATPase superfamily. Kinesin family.</text>
</comment>
<reference evidence="10 11" key="1">
    <citation type="journal article" date="2004" name="Science">
        <title>The Ashbya gossypii genome as a tool for mapping the ancient Saccharomyces cerevisiae genome.</title>
        <authorList>
            <person name="Dietrich F.S."/>
            <person name="Voegeli S."/>
            <person name="Brachat S."/>
            <person name="Lerch A."/>
            <person name="Gates K."/>
            <person name="Steiner S."/>
            <person name="Mohr C."/>
            <person name="Pohlmann R."/>
            <person name="Luedi P."/>
            <person name="Choi S."/>
            <person name="Wing R.A."/>
            <person name="Flavier A."/>
            <person name="Gaffney T.D."/>
            <person name="Philippsen P."/>
        </authorList>
    </citation>
    <scope>NUCLEOTIDE SEQUENCE [LARGE SCALE GENOMIC DNA]</scope>
    <source>
        <strain evidence="11">ATCC 10895 / CBS 109.51 / FGSC 9923 / NRRL Y-1056</strain>
    </source>
</reference>
<dbReference type="Gene3D" id="3.40.850.10">
    <property type="entry name" value="Kinesin motor domain"/>
    <property type="match status" value="1"/>
</dbReference>
<dbReference type="SUPFAM" id="SSF52540">
    <property type="entry name" value="P-loop containing nucleoside triphosphate hydrolases"/>
    <property type="match status" value="1"/>
</dbReference>
<evidence type="ECO:0000256" key="1">
    <source>
        <dbReference type="ARBA" id="ARBA00004496"/>
    </source>
</evidence>
<name>Q759X8_EREGS</name>
<dbReference type="GO" id="GO:0005737">
    <property type="term" value="C:cytoplasm"/>
    <property type="evidence" value="ECO:0000318"/>
    <property type="project" value="GO_Central"/>
</dbReference>
<keyword evidence="5 7" id="KW-0175">Coiled coil</keyword>
<protein>
    <submittedName>
        <fullName evidence="10">ADR145Cp</fullName>
    </submittedName>
</protein>
<dbReference type="Proteomes" id="UP000000591">
    <property type="component" value="Chromosome IV"/>
</dbReference>
<dbReference type="InterPro" id="IPR036961">
    <property type="entry name" value="Kinesin_motor_dom_sf"/>
</dbReference>
<feature type="coiled-coil region" evidence="7">
    <location>
        <begin position="367"/>
        <end position="401"/>
    </location>
</feature>
<dbReference type="PROSITE" id="PS50067">
    <property type="entry name" value="KINESIN_MOTOR_2"/>
    <property type="match status" value="1"/>
</dbReference>
<dbReference type="PRINTS" id="PR00380">
    <property type="entry name" value="KINESINHEAVY"/>
</dbReference>
<evidence type="ECO:0000256" key="4">
    <source>
        <dbReference type="ARBA" id="ARBA00022840"/>
    </source>
</evidence>
<comment type="subcellular location">
    <subcellularLocation>
        <location evidence="1">Cytoplasm</location>
    </subcellularLocation>
</comment>
<accession>Q759X8</accession>
<evidence type="ECO:0000256" key="7">
    <source>
        <dbReference type="SAM" id="Coils"/>
    </source>
</evidence>
<evidence type="ECO:0000259" key="9">
    <source>
        <dbReference type="PROSITE" id="PS50067"/>
    </source>
</evidence>
<keyword evidence="11" id="KW-1185">Reference proteome</keyword>
<dbReference type="GO" id="GO:0008017">
    <property type="term" value="F:microtubule binding"/>
    <property type="evidence" value="ECO:0000318"/>
    <property type="project" value="GO_Central"/>
</dbReference>
<dbReference type="GeneID" id="4620402"/>
<proteinExistence type="inferred from homology"/>
<evidence type="ECO:0000256" key="3">
    <source>
        <dbReference type="ARBA" id="ARBA00022741"/>
    </source>
</evidence>
<dbReference type="GO" id="GO:0008574">
    <property type="term" value="F:plus-end-directed microtubule motor activity"/>
    <property type="evidence" value="ECO:0000318"/>
    <property type="project" value="GO_Central"/>
</dbReference>
<dbReference type="SMART" id="SM00129">
    <property type="entry name" value="KISc"/>
    <property type="match status" value="1"/>
</dbReference>
<dbReference type="GO" id="GO:0016887">
    <property type="term" value="F:ATP hydrolysis activity"/>
    <property type="evidence" value="ECO:0000318"/>
    <property type="project" value="GO_Central"/>
</dbReference>
<dbReference type="HOGENOM" id="CLU_001485_32_0_1"/>
<dbReference type="OMA" id="DMNVEHE"/>
<dbReference type="PANTHER" id="PTHR47969:SF15">
    <property type="entry name" value="CHROMOSOME-ASSOCIATED KINESIN KIF4A-RELATED"/>
    <property type="match status" value="1"/>
</dbReference>
<dbReference type="eggNOG" id="KOG0240">
    <property type="taxonomic scope" value="Eukaryota"/>
</dbReference>
<dbReference type="PANTHER" id="PTHR47969">
    <property type="entry name" value="CHROMOSOME-ASSOCIATED KINESIN KIF4A-RELATED"/>
    <property type="match status" value="1"/>
</dbReference>
<evidence type="ECO:0000256" key="2">
    <source>
        <dbReference type="ARBA" id="ARBA00022490"/>
    </source>
</evidence>
<dbReference type="FunFam" id="3.40.850.10:FF:000194">
    <property type="entry name" value="AaceriADR145Cp"/>
    <property type="match status" value="1"/>
</dbReference>
<dbReference type="GO" id="GO:0005524">
    <property type="term" value="F:ATP binding"/>
    <property type="evidence" value="ECO:0007669"/>
    <property type="project" value="UniProtKB-UniRule"/>
</dbReference>
<dbReference type="OrthoDB" id="3176171at2759"/>
<organism evidence="10 11">
    <name type="scientific">Eremothecium gossypii (strain ATCC 10895 / CBS 109.51 / FGSC 9923 / NRRL Y-1056)</name>
    <name type="common">Yeast</name>
    <name type="synonym">Ashbya gossypii</name>
    <dbReference type="NCBI Taxonomy" id="284811"/>
    <lineage>
        <taxon>Eukaryota</taxon>
        <taxon>Fungi</taxon>
        <taxon>Dikarya</taxon>
        <taxon>Ascomycota</taxon>
        <taxon>Saccharomycotina</taxon>
        <taxon>Saccharomycetes</taxon>
        <taxon>Saccharomycetales</taxon>
        <taxon>Saccharomycetaceae</taxon>
        <taxon>Eremothecium</taxon>
    </lineage>
</organism>
<gene>
    <name evidence="10" type="ORF">AGOS_ADR145C</name>
</gene>
<feature type="domain" description="Kinesin motor" evidence="9">
    <location>
        <begin position="22"/>
        <end position="353"/>
    </location>
</feature>
<dbReference type="InterPro" id="IPR027417">
    <property type="entry name" value="P-loop_NTPase"/>
</dbReference>
<dbReference type="GO" id="GO:0030705">
    <property type="term" value="P:cytoskeleton-dependent intracellular transport"/>
    <property type="evidence" value="ECO:0000318"/>
    <property type="project" value="GO_Central"/>
</dbReference>
<evidence type="ECO:0000256" key="8">
    <source>
        <dbReference type="SAM" id="MobiDB-lite"/>
    </source>
</evidence>
<dbReference type="GO" id="GO:0005874">
    <property type="term" value="C:microtubule"/>
    <property type="evidence" value="ECO:0000318"/>
    <property type="project" value="GO_Central"/>
</dbReference>
<evidence type="ECO:0000313" key="10">
    <source>
        <dbReference type="EMBL" id="AAS52065.1"/>
    </source>
</evidence>
<dbReference type="InterPro" id="IPR027640">
    <property type="entry name" value="Kinesin-like_fam"/>
</dbReference>
<dbReference type="InParanoid" id="Q759X8"/>
<dbReference type="GO" id="GO:0005871">
    <property type="term" value="C:kinesin complex"/>
    <property type="evidence" value="ECO:0000318"/>
    <property type="project" value="GO_Central"/>
</dbReference>
<feature type="coiled-coil region" evidence="7">
    <location>
        <begin position="470"/>
        <end position="515"/>
    </location>
</feature>
<evidence type="ECO:0000256" key="5">
    <source>
        <dbReference type="ARBA" id="ARBA00023054"/>
    </source>
</evidence>
<dbReference type="KEGG" id="ago:AGOS_ADR145C"/>
<dbReference type="EMBL" id="AE016817">
    <property type="protein sequence ID" value="AAS52065.1"/>
    <property type="molecule type" value="Genomic_DNA"/>
</dbReference>
<dbReference type="FunCoup" id="Q759X8">
    <property type="interactions" value="112"/>
</dbReference>
<dbReference type="GO" id="GO:0007018">
    <property type="term" value="P:microtubule-based movement"/>
    <property type="evidence" value="ECO:0000318"/>
    <property type="project" value="GO_Central"/>
</dbReference>
<dbReference type="AlphaFoldDB" id="Q759X8"/>
<keyword evidence="2" id="KW-0963">Cytoplasm</keyword>
<keyword evidence="4 6" id="KW-0067">ATP-binding</keyword>
<evidence type="ECO:0000256" key="6">
    <source>
        <dbReference type="PROSITE-ProRule" id="PRU00283"/>
    </source>
</evidence>
<keyword evidence="6" id="KW-0505">Motor protein</keyword>
<feature type="binding site" evidence="6">
    <location>
        <begin position="99"/>
        <end position="106"/>
    </location>
    <ligand>
        <name>ATP</name>
        <dbReference type="ChEBI" id="CHEBI:30616"/>
    </ligand>
</feature>
<feature type="region of interest" description="Disordered" evidence="8">
    <location>
        <begin position="591"/>
        <end position="617"/>
    </location>
</feature>
<dbReference type="STRING" id="284811.Q759X8"/>
<keyword evidence="3 6" id="KW-0547">Nucleotide-binding</keyword>
<sequence length="635" mass="70275">MTMDGTSMHGTSSAADEGADDKMKVVVRLRPLPEGGSAAVVAADEGTVEFAGAADEARAFRFDYVFGTDARQEEVFDYVAEEMLDQFFTGYNSTILAYGQTGSGKSYTMFGPPGHRGLIPRICQQIFERIGLLKNCADIEYVVSVSFLEIYLEKVYDLLGESINKASSPKKNSDKRASLTVHESNTFGVYVEGATIVSVSDGDELLNCIHLGEAQRYKGSTDMNLESSRSHAIVKINLLKRDNLEGNIQKSDLFLVDLAGSEKVAKTNAVGATLEEAKKINLSLSSLGNVINALTQKEKRTHIPYRDSQLTRLLRDSLGGNSKTTLILNCACDKSNESETLTTLRFGSRAKHIKNKAIVNKSDLFLKKKLERKIAQLEKKEQDYKTRIELLEHEVKELQATASHRPLPEEVDLLAENTKLRAQVDSLKVLLNPRTDSLDTEQHISVDDLLTKLMEKCELVVELQSRLDDQADKEKALKKLMTDLKHTEAQLVEKNHQLAEQLAIAQLDNLNLTNENMTLSKDIATIHRISKTRAERIQVLESTVRELSDMRLGNDLSLPSAFEAIKEVNEPSSALSPTSLGWWGVFGPSRRSSTGSVHSGGLAKIPSNETRRSRKTGFNLHVVKASVPHEAESLD</sequence>